<organism evidence="9 10">
    <name type="scientific">Pristionchus mayeri</name>
    <dbReference type="NCBI Taxonomy" id="1317129"/>
    <lineage>
        <taxon>Eukaryota</taxon>
        <taxon>Metazoa</taxon>
        <taxon>Ecdysozoa</taxon>
        <taxon>Nematoda</taxon>
        <taxon>Chromadorea</taxon>
        <taxon>Rhabditida</taxon>
        <taxon>Rhabditina</taxon>
        <taxon>Diplogasteromorpha</taxon>
        <taxon>Diplogasteroidea</taxon>
        <taxon>Neodiplogasteridae</taxon>
        <taxon>Pristionchus</taxon>
    </lineage>
</organism>
<dbReference type="PANTHER" id="PTHR19444:SF13">
    <property type="entry name" value="PROTEIN UNC-93 HOMOLOG A"/>
    <property type="match status" value="1"/>
</dbReference>
<evidence type="ECO:0000256" key="1">
    <source>
        <dbReference type="ARBA" id="ARBA00004141"/>
    </source>
</evidence>
<gene>
    <name evidence="9" type="ORF">PMAYCL1PPCAC_05469</name>
</gene>
<feature type="transmembrane region" description="Helical" evidence="8">
    <location>
        <begin position="339"/>
        <end position="362"/>
    </location>
</feature>
<keyword evidence="3 8" id="KW-0812">Transmembrane</keyword>
<evidence type="ECO:0008006" key="11">
    <source>
        <dbReference type="Google" id="ProtNLM"/>
    </source>
</evidence>
<feature type="transmembrane region" description="Helical" evidence="8">
    <location>
        <begin position="383"/>
        <end position="406"/>
    </location>
</feature>
<sequence>MQSIPVMDCGNAWDLIQSQEEGPSGSGDHRRASRSPSYSSKISDVIFSLDDVDMETLTAQIKEEEAAMDRKKRSQSPAIQSLRKVSAQVLRKIGVKSSPKPKDHILFKHRELPELKLEDVYCKRPDEYFQKTKWLNFRTMQAYTVDDEALAIAAGSAFLDEGGVDNEAMERSYEYDPYCPVHGSRRRKKEKGVVTVQSLINKFEDAQSNTGSTTREGILYSQEFIAKCIRKQKRNALSGPERRRTEKVLRKIKANLWIISLAFLFLFTAFHGLQNLQTSVNGQLGADSLAVLYTSLAVSSLFVPSFMINRLGCKLTLIASFFVFLLYHIANFLPQYYSLIPMSILAGVGGACLWGAKCAYITECGLRYAQLNIESQSTVIVRFFGYFFMVLHLGQVIGNLLSSLLLTAVQTPHILEDRHGTTCGNRFPWNETMLSEEAISNLALPSSSVYFAVCAAYLACAIVAVLILVMFLNALHKDVVNRNNSPVYDAEILRLMLDNLKNIKMYLLIPLTIFNGLEQAFVVGLFTKAFIACGLGISQIGFVMTAFGVSDAVCSLVFGPLIKLFGRMPLFVFGCVINMLMICTVLVWSLNPADTMVFYVIAGVWGMADGVWNTQVNGIWVALVGRQSLEFAFASYRFWESLGLALGFLLYRLVTVETFLLISLGLLLVGIAGYFAIELYDHIAAYLSRLFSVCLPPRRKPVLPIIYPSSMQASLLSRSSYGISPFR</sequence>
<feature type="transmembrane region" description="Helical" evidence="8">
    <location>
        <begin position="315"/>
        <end position="333"/>
    </location>
</feature>
<dbReference type="GO" id="GO:0006937">
    <property type="term" value="P:regulation of muscle contraction"/>
    <property type="evidence" value="ECO:0007669"/>
    <property type="project" value="TreeGrafter"/>
</dbReference>
<keyword evidence="10" id="KW-1185">Reference proteome</keyword>
<evidence type="ECO:0000256" key="4">
    <source>
        <dbReference type="ARBA" id="ARBA00022989"/>
    </source>
</evidence>
<evidence type="ECO:0000256" key="8">
    <source>
        <dbReference type="SAM" id="Phobius"/>
    </source>
</evidence>
<comment type="subcellular location">
    <subcellularLocation>
        <location evidence="1">Membrane</location>
        <topology evidence="1">Multi-pass membrane protein</topology>
    </subcellularLocation>
</comment>
<dbReference type="InterPro" id="IPR051951">
    <property type="entry name" value="UNC-93_regulatory"/>
</dbReference>
<dbReference type="GO" id="GO:0043266">
    <property type="term" value="P:regulation of potassium ion transport"/>
    <property type="evidence" value="ECO:0007669"/>
    <property type="project" value="TreeGrafter"/>
</dbReference>
<dbReference type="Pfam" id="PF05978">
    <property type="entry name" value="UNC-93"/>
    <property type="match status" value="1"/>
</dbReference>
<feature type="transmembrane region" description="Helical" evidence="8">
    <location>
        <begin position="570"/>
        <end position="590"/>
    </location>
</feature>
<dbReference type="AlphaFoldDB" id="A0AAN4Z8E5"/>
<comment type="caution">
    <text evidence="9">The sequence shown here is derived from an EMBL/GenBank/DDBJ whole genome shotgun (WGS) entry which is preliminary data.</text>
</comment>
<evidence type="ECO:0000256" key="5">
    <source>
        <dbReference type="ARBA" id="ARBA00023136"/>
    </source>
</evidence>
<evidence type="ECO:0000256" key="2">
    <source>
        <dbReference type="ARBA" id="ARBA00009172"/>
    </source>
</evidence>
<name>A0AAN4Z8E5_9BILA</name>
<dbReference type="SUPFAM" id="SSF103473">
    <property type="entry name" value="MFS general substrate transporter"/>
    <property type="match status" value="1"/>
</dbReference>
<reference evidence="10" key="1">
    <citation type="submission" date="2022-10" db="EMBL/GenBank/DDBJ databases">
        <title>Genome assembly of Pristionchus species.</title>
        <authorList>
            <person name="Yoshida K."/>
            <person name="Sommer R.J."/>
        </authorList>
    </citation>
    <scope>NUCLEOTIDE SEQUENCE [LARGE SCALE GENOMIC DNA]</scope>
    <source>
        <strain evidence="10">RS5460</strain>
    </source>
</reference>
<feature type="transmembrane region" description="Helical" evidence="8">
    <location>
        <begin position="596"/>
        <end position="624"/>
    </location>
</feature>
<feature type="transmembrane region" description="Helical" evidence="8">
    <location>
        <begin position="636"/>
        <end position="654"/>
    </location>
</feature>
<dbReference type="GO" id="GO:0005886">
    <property type="term" value="C:plasma membrane"/>
    <property type="evidence" value="ECO:0007669"/>
    <property type="project" value="TreeGrafter"/>
</dbReference>
<evidence type="ECO:0000256" key="3">
    <source>
        <dbReference type="ARBA" id="ARBA00022692"/>
    </source>
</evidence>
<feature type="transmembrane region" description="Helical" evidence="8">
    <location>
        <begin position="449"/>
        <end position="472"/>
    </location>
</feature>
<proteinExistence type="inferred from homology"/>
<comment type="similarity">
    <text evidence="2">Belongs to the unc-93 family.</text>
</comment>
<feature type="transmembrane region" description="Helical" evidence="8">
    <location>
        <begin position="660"/>
        <end position="680"/>
    </location>
</feature>
<dbReference type="Proteomes" id="UP001328107">
    <property type="component" value="Unassembled WGS sequence"/>
</dbReference>
<accession>A0AAN4Z8E5</accession>
<feature type="transmembrane region" description="Helical" evidence="8">
    <location>
        <begin position="290"/>
        <end position="308"/>
    </location>
</feature>
<dbReference type="EMBL" id="BTRK01000002">
    <property type="protein sequence ID" value="GMR35274.1"/>
    <property type="molecule type" value="Genomic_DNA"/>
</dbReference>
<evidence type="ECO:0000256" key="7">
    <source>
        <dbReference type="SAM" id="MobiDB-lite"/>
    </source>
</evidence>
<feature type="region of interest" description="Disordered" evidence="7">
    <location>
        <begin position="17"/>
        <end position="40"/>
    </location>
</feature>
<dbReference type="GO" id="GO:0055120">
    <property type="term" value="C:striated muscle dense body"/>
    <property type="evidence" value="ECO:0007669"/>
    <property type="project" value="TreeGrafter"/>
</dbReference>
<keyword evidence="6" id="KW-0325">Glycoprotein</keyword>
<evidence type="ECO:0000313" key="10">
    <source>
        <dbReference type="Proteomes" id="UP001328107"/>
    </source>
</evidence>
<evidence type="ECO:0000256" key="6">
    <source>
        <dbReference type="ARBA" id="ARBA00023180"/>
    </source>
</evidence>
<dbReference type="InterPro" id="IPR036259">
    <property type="entry name" value="MFS_trans_sf"/>
</dbReference>
<keyword evidence="5 8" id="KW-0472">Membrane</keyword>
<dbReference type="InterPro" id="IPR010291">
    <property type="entry name" value="Ion_channel_UNC-93"/>
</dbReference>
<keyword evidence="4 8" id="KW-1133">Transmembrane helix</keyword>
<protein>
    <recommendedName>
        <fullName evidence="11">Unc-93</fullName>
    </recommendedName>
</protein>
<dbReference type="Gene3D" id="1.20.1250.20">
    <property type="entry name" value="MFS general substrate transporter like domains"/>
    <property type="match status" value="1"/>
</dbReference>
<evidence type="ECO:0000313" key="9">
    <source>
        <dbReference type="EMBL" id="GMR35274.1"/>
    </source>
</evidence>
<dbReference type="GO" id="GO:0015459">
    <property type="term" value="F:potassium channel regulator activity"/>
    <property type="evidence" value="ECO:0007669"/>
    <property type="project" value="TreeGrafter"/>
</dbReference>
<dbReference type="FunFam" id="1.20.1250.20:FF:000290">
    <property type="entry name" value="Unc-93 homolog A"/>
    <property type="match status" value="1"/>
</dbReference>
<dbReference type="PANTHER" id="PTHR19444">
    <property type="entry name" value="UNC-93 RELATED"/>
    <property type="match status" value="1"/>
</dbReference>
<feature type="transmembrane region" description="Helical" evidence="8">
    <location>
        <begin position="252"/>
        <end position="270"/>
    </location>
</feature>